<sequence>MSPLLDDMYNGTTPDSSFQVAGTSYRNGLKFKRAQERARKDVERAFGALKKRWHILKYLAPYMEEKKMSEVMYTCIILHNMILEDEGNVICEYNENEIVPPTQSFKVGGAEYMSRRALVHDVETHHVLRRDMKEHIWNINHIDLNIELVDDLEGQFSDEDVL</sequence>
<evidence type="ECO:0000313" key="1">
    <source>
        <dbReference type="EMBL" id="CAH1444558.1"/>
    </source>
</evidence>
<keyword evidence="2" id="KW-1185">Reference proteome</keyword>
<dbReference type="InterPro" id="IPR006912">
    <property type="entry name" value="Harbinger_derived_prot"/>
</dbReference>
<organism evidence="1 2">
    <name type="scientific">Lactuca virosa</name>
    <dbReference type="NCBI Taxonomy" id="75947"/>
    <lineage>
        <taxon>Eukaryota</taxon>
        <taxon>Viridiplantae</taxon>
        <taxon>Streptophyta</taxon>
        <taxon>Embryophyta</taxon>
        <taxon>Tracheophyta</taxon>
        <taxon>Spermatophyta</taxon>
        <taxon>Magnoliopsida</taxon>
        <taxon>eudicotyledons</taxon>
        <taxon>Gunneridae</taxon>
        <taxon>Pentapetalae</taxon>
        <taxon>asterids</taxon>
        <taxon>campanulids</taxon>
        <taxon>Asterales</taxon>
        <taxon>Asteraceae</taxon>
        <taxon>Cichorioideae</taxon>
        <taxon>Cichorieae</taxon>
        <taxon>Lactucinae</taxon>
        <taxon>Lactuca</taxon>
    </lineage>
</organism>
<evidence type="ECO:0000313" key="2">
    <source>
        <dbReference type="Proteomes" id="UP001157418"/>
    </source>
</evidence>
<dbReference type="Proteomes" id="UP001157418">
    <property type="component" value="Unassembled WGS sequence"/>
</dbReference>
<gene>
    <name evidence="1" type="ORF">LVIROSA_LOCUS30379</name>
</gene>
<dbReference type="PANTHER" id="PTHR47150">
    <property type="entry name" value="OS12G0169200 PROTEIN"/>
    <property type="match status" value="1"/>
</dbReference>
<evidence type="ECO:0008006" key="3">
    <source>
        <dbReference type="Google" id="ProtNLM"/>
    </source>
</evidence>
<accession>A0AAU9P3P9</accession>
<name>A0AAU9P3P9_9ASTR</name>
<proteinExistence type="predicted"/>
<protein>
    <recommendedName>
        <fullName evidence="3">DDE Tnp4 domain-containing protein</fullName>
    </recommendedName>
</protein>
<reference evidence="1 2" key="1">
    <citation type="submission" date="2022-01" db="EMBL/GenBank/DDBJ databases">
        <authorList>
            <person name="Xiong W."/>
            <person name="Schranz E."/>
        </authorList>
    </citation>
    <scope>NUCLEOTIDE SEQUENCE [LARGE SCALE GENOMIC DNA]</scope>
</reference>
<dbReference type="PANTHER" id="PTHR47150:SF4">
    <property type="entry name" value="HARBINGER TRANSPOSASE-DERIVED PROTEIN-RELATED"/>
    <property type="match status" value="1"/>
</dbReference>
<dbReference type="Pfam" id="PF04827">
    <property type="entry name" value="Plant_tran"/>
    <property type="match status" value="1"/>
</dbReference>
<dbReference type="AlphaFoldDB" id="A0AAU9P3P9"/>
<dbReference type="EMBL" id="CAKMRJ010005523">
    <property type="protein sequence ID" value="CAH1444558.1"/>
    <property type="molecule type" value="Genomic_DNA"/>
</dbReference>
<comment type="caution">
    <text evidence="1">The sequence shown here is derived from an EMBL/GenBank/DDBJ whole genome shotgun (WGS) entry which is preliminary data.</text>
</comment>